<evidence type="ECO:0000259" key="11">
    <source>
        <dbReference type="Pfam" id="PF00850"/>
    </source>
</evidence>
<dbReference type="Pfam" id="PF00850">
    <property type="entry name" value="Hist_deacetyl"/>
    <property type="match status" value="1"/>
</dbReference>
<keyword evidence="13" id="KW-1185">Reference proteome</keyword>
<feature type="non-terminal residue" evidence="12">
    <location>
        <position position="429"/>
    </location>
</feature>
<proteinExistence type="inferred from homology"/>
<dbReference type="SUPFAM" id="SSF52768">
    <property type="entry name" value="Arginase/deacetylase"/>
    <property type="match status" value="1"/>
</dbReference>
<evidence type="ECO:0000256" key="10">
    <source>
        <dbReference type="SAM" id="MobiDB-lite"/>
    </source>
</evidence>
<evidence type="ECO:0000256" key="7">
    <source>
        <dbReference type="ARBA" id="ARBA00023015"/>
    </source>
</evidence>
<feature type="compositionally biased region" description="Low complexity" evidence="10">
    <location>
        <begin position="327"/>
        <end position="357"/>
    </location>
</feature>
<evidence type="ECO:0000256" key="2">
    <source>
        <dbReference type="ARBA" id="ARBA00007738"/>
    </source>
</evidence>
<reference evidence="12 13" key="1">
    <citation type="journal article" date="2017" name="Mol. Biol. Evol.">
        <title>The 4-celled Tetrabaena socialis nuclear genome reveals the essential components for genetic control of cell number at the origin of multicellularity in the volvocine lineage.</title>
        <authorList>
            <person name="Featherston J."/>
            <person name="Arakaki Y."/>
            <person name="Hanschen E.R."/>
            <person name="Ferris P.J."/>
            <person name="Michod R.E."/>
            <person name="Olson B.J.S.C."/>
            <person name="Nozaki H."/>
            <person name="Durand P.M."/>
        </authorList>
    </citation>
    <scope>NUCLEOTIDE SEQUENCE [LARGE SCALE GENOMIC DNA]</scope>
    <source>
        <strain evidence="12 13">NIES-571</strain>
    </source>
</reference>
<keyword evidence="9" id="KW-0539">Nucleus</keyword>
<keyword evidence="6" id="KW-0156">Chromatin regulator</keyword>
<dbReference type="InterPro" id="IPR023801">
    <property type="entry name" value="His_deacetylse_dom"/>
</dbReference>
<keyword evidence="4" id="KW-0678">Repressor</keyword>
<dbReference type="GO" id="GO:0040029">
    <property type="term" value="P:epigenetic regulation of gene expression"/>
    <property type="evidence" value="ECO:0007669"/>
    <property type="project" value="TreeGrafter"/>
</dbReference>
<evidence type="ECO:0000256" key="3">
    <source>
        <dbReference type="ARBA" id="ARBA00012111"/>
    </source>
</evidence>
<dbReference type="PANTHER" id="PTHR10625">
    <property type="entry name" value="HISTONE DEACETYLASE HDAC1-RELATED"/>
    <property type="match status" value="1"/>
</dbReference>
<comment type="subcellular location">
    <subcellularLocation>
        <location evidence="1">Nucleus</location>
    </subcellularLocation>
</comment>
<dbReference type="InterPro" id="IPR023696">
    <property type="entry name" value="Ureohydrolase_dom_sf"/>
</dbReference>
<organism evidence="12 13">
    <name type="scientific">Tetrabaena socialis</name>
    <dbReference type="NCBI Taxonomy" id="47790"/>
    <lineage>
        <taxon>Eukaryota</taxon>
        <taxon>Viridiplantae</taxon>
        <taxon>Chlorophyta</taxon>
        <taxon>core chlorophytes</taxon>
        <taxon>Chlorophyceae</taxon>
        <taxon>CS clade</taxon>
        <taxon>Chlamydomonadales</taxon>
        <taxon>Tetrabaenaceae</taxon>
        <taxon>Tetrabaena</taxon>
    </lineage>
</organism>
<dbReference type="Proteomes" id="UP000236333">
    <property type="component" value="Unassembled WGS sequence"/>
</dbReference>
<dbReference type="Gene3D" id="3.40.800.20">
    <property type="entry name" value="Histone deacetylase domain"/>
    <property type="match status" value="1"/>
</dbReference>
<dbReference type="OrthoDB" id="424012at2759"/>
<evidence type="ECO:0000256" key="6">
    <source>
        <dbReference type="ARBA" id="ARBA00022853"/>
    </source>
</evidence>
<evidence type="ECO:0000256" key="1">
    <source>
        <dbReference type="ARBA" id="ARBA00004123"/>
    </source>
</evidence>
<feature type="domain" description="Histone deacetylase" evidence="11">
    <location>
        <begin position="84"/>
        <end position="136"/>
    </location>
</feature>
<dbReference type="EC" id="3.5.1.98" evidence="3"/>
<dbReference type="GO" id="GO:0005737">
    <property type="term" value="C:cytoplasm"/>
    <property type="evidence" value="ECO:0007669"/>
    <property type="project" value="TreeGrafter"/>
</dbReference>
<dbReference type="GO" id="GO:0141221">
    <property type="term" value="F:histone deacetylase activity, hydrolytic mechanism"/>
    <property type="evidence" value="ECO:0007669"/>
    <property type="project" value="UniProtKB-EC"/>
</dbReference>
<feature type="non-terminal residue" evidence="12">
    <location>
        <position position="1"/>
    </location>
</feature>
<accession>A0A2J7ZIP1</accession>
<evidence type="ECO:0000256" key="4">
    <source>
        <dbReference type="ARBA" id="ARBA00022491"/>
    </source>
</evidence>
<evidence type="ECO:0000256" key="5">
    <source>
        <dbReference type="ARBA" id="ARBA00022801"/>
    </source>
</evidence>
<comment type="similarity">
    <text evidence="2">Belongs to the histone deacetylase family. HD type 2 subfamily.</text>
</comment>
<keyword evidence="8" id="KW-0804">Transcription</keyword>
<dbReference type="InterPro" id="IPR037138">
    <property type="entry name" value="His_deacetylse_dom_sf"/>
</dbReference>
<evidence type="ECO:0000256" key="8">
    <source>
        <dbReference type="ARBA" id="ARBA00023163"/>
    </source>
</evidence>
<comment type="caution">
    <text evidence="12">The sequence shown here is derived from an EMBL/GenBank/DDBJ whole genome shotgun (WGS) entry which is preliminary data.</text>
</comment>
<evidence type="ECO:0000256" key="9">
    <source>
        <dbReference type="ARBA" id="ARBA00023242"/>
    </source>
</evidence>
<feature type="region of interest" description="Disordered" evidence="10">
    <location>
        <begin position="209"/>
        <end position="229"/>
    </location>
</feature>
<keyword evidence="7" id="KW-0805">Transcription regulation</keyword>
<keyword evidence="5" id="KW-0378">Hydrolase</keyword>
<protein>
    <recommendedName>
        <fullName evidence="3">histone deacetylase</fullName>
        <ecNumber evidence="3">3.5.1.98</ecNumber>
    </recommendedName>
</protein>
<dbReference type="GO" id="GO:0000118">
    <property type="term" value="C:histone deacetylase complex"/>
    <property type="evidence" value="ECO:0007669"/>
    <property type="project" value="TreeGrafter"/>
</dbReference>
<feature type="region of interest" description="Disordered" evidence="10">
    <location>
        <begin position="408"/>
        <end position="429"/>
    </location>
</feature>
<dbReference type="AlphaFoldDB" id="A0A2J7ZIP1"/>
<evidence type="ECO:0000313" key="12">
    <source>
        <dbReference type="EMBL" id="PNH00134.1"/>
    </source>
</evidence>
<dbReference type="EMBL" id="PGGS01001675">
    <property type="protein sequence ID" value="PNH00134.1"/>
    <property type="molecule type" value="Genomic_DNA"/>
</dbReference>
<gene>
    <name evidence="12" type="ORF">TSOC_014057</name>
</gene>
<feature type="region of interest" description="Disordered" evidence="10">
    <location>
        <begin position="283"/>
        <end position="357"/>
    </location>
</feature>
<dbReference type="PANTHER" id="PTHR10625:SF5">
    <property type="entry name" value="HISTONE DEACETYLASE"/>
    <property type="match status" value="1"/>
</dbReference>
<evidence type="ECO:0000313" key="13">
    <source>
        <dbReference type="Proteomes" id="UP000236333"/>
    </source>
</evidence>
<name>A0A2J7ZIP1_9CHLO</name>
<sequence>HNPNTLHEANAALWDALQPDLELGTMDSVLEYGSWAMSGTTGYLGFRINYYTAPAGRRRELAVQCQQVRLQGIPQRRIGLVEGVGVVLQAVLSVLHGPVRRALAVVRPPGHHAECDRAMGFCFFNNVAVAALVALQQPAFALRCPPATDSADRTCCAAASCRSRLCASCSSLPYAGREPPPSPAAMALPRMAARLLACGAREQTQARDAGAGCGRHRARTRHAEGTARGALRSAGSAAASAAAAAAAPALASAALLSCRAAAMGKTGSKSSPCCSSASVSAIAPSTSHSKHRERQGYTAAAAAAVAAPPPPPVAPAAPRSWSRLLRAAAGSGPASTAPPSVTAAAMPPPAAAACSSGIGRSSGSASAAAATSAGQCRRRKRSFSASNGAAGPAAAAVVLPAAAAAAAAAGSPGAVRRRASEGSAFTSTR</sequence>